<dbReference type="OrthoDB" id="1465721at2"/>
<keyword evidence="1 2" id="KW-0732">Signal</keyword>
<dbReference type="RefSeq" id="WP_092908888.1">
    <property type="nucleotide sequence ID" value="NZ_FOUZ01000012.1"/>
</dbReference>
<evidence type="ECO:0000259" key="3">
    <source>
        <dbReference type="Pfam" id="PF18962"/>
    </source>
</evidence>
<proteinExistence type="predicted"/>
<dbReference type="AlphaFoldDB" id="A0A1I4YWJ4"/>
<evidence type="ECO:0000313" key="4">
    <source>
        <dbReference type="EMBL" id="SFN42371.1"/>
    </source>
</evidence>
<keyword evidence="5" id="KW-1185">Reference proteome</keyword>
<organism evidence="4 5">
    <name type="scientific">Algoriella xinjiangensis</name>
    <dbReference type="NCBI Taxonomy" id="684065"/>
    <lineage>
        <taxon>Bacteria</taxon>
        <taxon>Pseudomonadati</taxon>
        <taxon>Bacteroidota</taxon>
        <taxon>Flavobacteriia</taxon>
        <taxon>Flavobacteriales</taxon>
        <taxon>Weeksellaceae</taxon>
        <taxon>Algoriella</taxon>
    </lineage>
</organism>
<accession>A0A1I4YWJ4</accession>
<protein>
    <submittedName>
        <fullName evidence="4">Por secretion system C-terminal sorting domain-containing protein</fullName>
    </submittedName>
</protein>
<dbReference type="Pfam" id="PF18962">
    <property type="entry name" value="Por_Secre_tail"/>
    <property type="match status" value="1"/>
</dbReference>
<dbReference type="STRING" id="684065.SAMN05421738_11226"/>
<name>A0A1I4YWJ4_9FLAO</name>
<dbReference type="EMBL" id="FOUZ01000012">
    <property type="protein sequence ID" value="SFN42371.1"/>
    <property type="molecule type" value="Genomic_DNA"/>
</dbReference>
<feature type="chain" id="PRO_5011739535" evidence="2">
    <location>
        <begin position="19"/>
        <end position="267"/>
    </location>
</feature>
<feature type="signal peptide" evidence="2">
    <location>
        <begin position="1"/>
        <end position="18"/>
    </location>
</feature>
<evidence type="ECO:0000256" key="1">
    <source>
        <dbReference type="ARBA" id="ARBA00022729"/>
    </source>
</evidence>
<sequence>MKKLLLFTSVIIAGTLTAQTTIYSENFGVGQANNPLVNVYNGYQNTNITYSGNADIRTTTPSEGYTNASGSGCVFIGAVTTNPEKYLLIEGINTTNFKNITLAIGHYKGTNTGNNELKIEVSENGTNWIQLNYTRPIGTGTSTWLLIKPEGIIPTTNNLKIKFTNTINSNVGFRIDDILLSGESTLGLTDLTKNELKIYPTIITDGIFNIVSDTNQTKKVALYDINGKLIFTKETHKIINVGKLHKGVYLVRIEENGKSFSQKIIIK</sequence>
<dbReference type="NCBIfam" id="TIGR04183">
    <property type="entry name" value="Por_Secre_tail"/>
    <property type="match status" value="1"/>
</dbReference>
<reference evidence="5" key="1">
    <citation type="submission" date="2016-10" db="EMBL/GenBank/DDBJ databases">
        <authorList>
            <person name="Varghese N."/>
            <person name="Submissions S."/>
        </authorList>
    </citation>
    <scope>NUCLEOTIDE SEQUENCE [LARGE SCALE GENOMIC DNA]</scope>
    <source>
        <strain evidence="5">XJ109</strain>
    </source>
</reference>
<dbReference type="Proteomes" id="UP000199149">
    <property type="component" value="Unassembled WGS sequence"/>
</dbReference>
<gene>
    <name evidence="4" type="ORF">SAMN05421738_11226</name>
</gene>
<evidence type="ECO:0000313" key="5">
    <source>
        <dbReference type="Proteomes" id="UP000199149"/>
    </source>
</evidence>
<evidence type="ECO:0000256" key="2">
    <source>
        <dbReference type="SAM" id="SignalP"/>
    </source>
</evidence>
<dbReference type="InterPro" id="IPR026444">
    <property type="entry name" value="Secre_tail"/>
</dbReference>
<feature type="domain" description="Secretion system C-terminal sorting" evidence="3">
    <location>
        <begin position="205"/>
        <end position="266"/>
    </location>
</feature>